<gene>
    <name evidence="1" type="ORF">NUM_51870</name>
</gene>
<dbReference type="AlphaFoldDB" id="A0A8J4ENK8"/>
<name>A0A8J4ENK8_9ACTN</name>
<protein>
    <submittedName>
        <fullName evidence="1">Uncharacterized protein</fullName>
    </submittedName>
</protein>
<dbReference type="RefSeq" id="WP_207127586.1">
    <property type="nucleotide sequence ID" value="NZ_BOPO01000110.1"/>
</dbReference>
<proteinExistence type="predicted"/>
<keyword evidence="2" id="KW-1185">Reference proteome</keyword>
<accession>A0A8J4ENK8</accession>
<evidence type="ECO:0000313" key="2">
    <source>
        <dbReference type="Proteomes" id="UP000614996"/>
    </source>
</evidence>
<reference evidence="2" key="1">
    <citation type="journal article" date="2021" name="Int. J. Syst. Evol. Microbiol.">
        <title>Actinocatenispora comari sp. nov., an endophytic actinomycete isolated from aerial parts of Comarum salesowianum.</title>
        <authorList>
            <person name="Oyunbileg N."/>
            <person name="Iizaka Y."/>
            <person name="Hamada M."/>
            <person name="Davaapurev B.O."/>
            <person name="Fukumoto A."/>
            <person name="Tsetseg B."/>
            <person name="Kato F."/>
            <person name="Tamura T."/>
            <person name="Batkhuu J."/>
            <person name="Anzai Y."/>
        </authorList>
    </citation>
    <scope>NUCLEOTIDE SEQUENCE [LARGE SCALE GENOMIC DNA]</scope>
    <source>
        <strain evidence="2">NUM-2625</strain>
    </source>
</reference>
<dbReference type="EMBL" id="BOPO01000110">
    <property type="protein sequence ID" value="GIL29933.1"/>
    <property type="molecule type" value="Genomic_DNA"/>
</dbReference>
<dbReference type="Proteomes" id="UP000614996">
    <property type="component" value="Unassembled WGS sequence"/>
</dbReference>
<evidence type="ECO:0000313" key="1">
    <source>
        <dbReference type="EMBL" id="GIL29933.1"/>
    </source>
</evidence>
<comment type="caution">
    <text evidence="1">The sequence shown here is derived from an EMBL/GenBank/DDBJ whole genome shotgun (WGS) entry which is preliminary data.</text>
</comment>
<sequence>MNDETTTEALRRFRERLGYFTERIALGAGDDVDDLPDVIFQEVAYLAQKGPVAYVRYVEGLDALARGGAELRAGLDRELRLILGEGDDR</sequence>
<organism evidence="1 2">
    <name type="scientific">Actinocatenispora comari</name>
    <dbReference type="NCBI Taxonomy" id="2807577"/>
    <lineage>
        <taxon>Bacteria</taxon>
        <taxon>Bacillati</taxon>
        <taxon>Actinomycetota</taxon>
        <taxon>Actinomycetes</taxon>
        <taxon>Micromonosporales</taxon>
        <taxon>Micromonosporaceae</taxon>
        <taxon>Actinocatenispora</taxon>
    </lineage>
</organism>